<dbReference type="Gene3D" id="3.30.70.1230">
    <property type="entry name" value="Nucleotide cyclase"/>
    <property type="match status" value="1"/>
</dbReference>
<dbReference type="Proteomes" id="UP001431209">
    <property type="component" value="Unassembled WGS sequence"/>
</dbReference>
<reference evidence="2 3" key="1">
    <citation type="submission" date="2024-03" db="EMBL/GenBank/DDBJ databases">
        <title>The Acrasis kona genome and developmental transcriptomes reveal deep origins of eukaryotic multicellular pathways.</title>
        <authorList>
            <person name="Sheikh S."/>
            <person name="Fu C.-J."/>
            <person name="Brown M.W."/>
            <person name="Baldauf S.L."/>
        </authorList>
    </citation>
    <scope>NUCLEOTIDE SEQUENCE [LARGE SCALE GENOMIC DNA]</scope>
    <source>
        <strain evidence="2 3">ATCC MYA-3509</strain>
    </source>
</reference>
<gene>
    <name evidence="2" type="ORF">AKO1_008491</name>
</gene>
<comment type="caution">
    <text evidence="2">The sequence shown here is derived from an EMBL/GenBank/DDBJ whole genome shotgun (WGS) entry which is preliminary data.</text>
</comment>
<dbReference type="SUPFAM" id="SSF55073">
    <property type="entry name" value="Nucleotide cyclase"/>
    <property type="match status" value="1"/>
</dbReference>
<evidence type="ECO:0000313" key="3">
    <source>
        <dbReference type="Proteomes" id="UP001431209"/>
    </source>
</evidence>
<dbReference type="InterPro" id="IPR019734">
    <property type="entry name" value="TPR_rpt"/>
</dbReference>
<evidence type="ECO:0000256" key="1">
    <source>
        <dbReference type="PROSITE-ProRule" id="PRU00339"/>
    </source>
</evidence>
<feature type="repeat" description="TPR" evidence="1">
    <location>
        <begin position="234"/>
        <end position="267"/>
    </location>
</feature>
<sequence>MSSKSRSNFETDMFAIGIEQRCSVLMVVSMVGETLTTEHIDSDISSYVSYHGRVLTALMRAINKYKGQIDTFSSNQFVVSFQVGRNSNARAINNACLAAVYLHNSVKEFSEDPNRLLYEANKPDILITIASGIVLSGNMGNKNKRLMCSFGPLHTLSEAMNAVNNQSLFVKIMVNDEIFQLVQHKQPCRPIASICIEEPRQEPVYQCVYELMICCDVGDDEWMYELDRENKRDVQTNFENGFLHAMQQNWSEAVENFEKYVMVHPQDGLSMKMLKKCQSCLVETPASLPFQYKYKKATAEEFGPL</sequence>
<evidence type="ECO:0000313" key="2">
    <source>
        <dbReference type="EMBL" id="KAL0478242.1"/>
    </source>
</evidence>
<dbReference type="AlphaFoldDB" id="A0AAW2YM80"/>
<keyword evidence="1" id="KW-0802">TPR repeat</keyword>
<evidence type="ECO:0008006" key="4">
    <source>
        <dbReference type="Google" id="ProtNLM"/>
    </source>
</evidence>
<proteinExistence type="predicted"/>
<dbReference type="InterPro" id="IPR029787">
    <property type="entry name" value="Nucleotide_cyclase"/>
</dbReference>
<protein>
    <recommendedName>
        <fullName evidence="4">Guanylate cyclase domain-containing protein</fullName>
    </recommendedName>
</protein>
<name>A0AAW2YM80_9EUKA</name>
<organism evidence="2 3">
    <name type="scientific">Acrasis kona</name>
    <dbReference type="NCBI Taxonomy" id="1008807"/>
    <lineage>
        <taxon>Eukaryota</taxon>
        <taxon>Discoba</taxon>
        <taxon>Heterolobosea</taxon>
        <taxon>Tetramitia</taxon>
        <taxon>Eutetramitia</taxon>
        <taxon>Acrasidae</taxon>
        <taxon>Acrasis</taxon>
    </lineage>
</organism>
<dbReference type="PROSITE" id="PS50005">
    <property type="entry name" value="TPR"/>
    <property type="match status" value="1"/>
</dbReference>
<accession>A0AAW2YM80</accession>
<keyword evidence="3" id="KW-1185">Reference proteome</keyword>
<dbReference type="EMBL" id="JAOPGA020000342">
    <property type="protein sequence ID" value="KAL0478242.1"/>
    <property type="molecule type" value="Genomic_DNA"/>
</dbReference>